<feature type="chain" id="PRO_5019817609" evidence="2">
    <location>
        <begin position="18"/>
        <end position="208"/>
    </location>
</feature>
<evidence type="ECO:0000313" key="3">
    <source>
        <dbReference type="EMBL" id="RZC35561.1"/>
    </source>
</evidence>
<organism evidence="3 4">
    <name type="scientific">Asbolus verrucosus</name>
    <name type="common">Desert ironclad beetle</name>
    <dbReference type="NCBI Taxonomy" id="1661398"/>
    <lineage>
        <taxon>Eukaryota</taxon>
        <taxon>Metazoa</taxon>
        <taxon>Ecdysozoa</taxon>
        <taxon>Arthropoda</taxon>
        <taxon>Hexapoda</taxon>
        <taxon>Insecta</taxon>
        <taxon>Pterygota</taxon>
        <taxon>Neoptera</taxon>
        <taxon>Endopterygota</taxon>
        <taxon>Coleoptera</taxon>
        <taxon>Polyphaga</taxon>
        <taxon>Cucujiformia</taxon>
        <taxon>Tenebrionidae</taxon>
        <taxon>Pimeliinae</taxon>
        <taxon>Asbolus</taxon>
    </lineage>
</organism>
<feature type="compositionally biased region" description="Basic and acidic residues" evidence="1">
    <location>
        <begin position="195"/>
        <end position="208"/>
    </location>
</feature>
<protein>
    <submittedName>
        <fullName evidence="3">Uncharacterized protein</fullName>
    </submittedName>
</protein>
<proteinExistence type="predicted"/>
<dbReference type="Proteomes" id="UP000292052">
    <property type="component" value="Unassembled WGS sequence"/>
</dbReference>
<dbReference type="AlphaFoldDB" id="A0A482VRJ3"/>
<keyword evidence="2" id="KW-0732">Signal</keyword>
<keyword evidence="4" id="KW-1185">Reference proteome</keyword>
<accession>A0A482VRJ3</accession>
<evidence type="ECO:0000256" key="2">
    <source>
        <dbReference type="SAM" id="SignalP"/>
    </source>
</evidence>
<dbReference type="OrthoDB" id="6773471at2759"/>
<evidence type="ECO:0000313" key="4">
    <source>
        <dbReference type="Proteomes" id="UP000292052"/>
    </source>
</evidence>
<feature type="signal peptide" evidence="2">
    <location>
        <begin position="1"/>
        <end position="17"/>
    </location>
</feature>
<reference evidence="3 4" key="1">
    <citation type="submission" date="2017-03" db="EMBL/GenBank/DDBJ databases">
        <title>Genome of the blue death feigning beetle - Asbolus verrucosus.</title>
        <authorList>
            <person name="Rider S.D."/>
        </authorList>
    </citation>
    <scope>NUCLEOTIDE SEQUENCE [LARGE SCALE GENOMIC DNA]</scope>
    <source>
        <strain evidence="3">Butters</strain>
        <tissue evidence="3">Head and leg muscle</tissue>
    </source>
</reference>
<evidence type="ECO:0000256" key="1">
    <source>
        <dbReference type="SAM" id="MobiDB-lite"/>
    </source>
</evidence>
<feature type="region of interest" description="Disordered" evidence="1">
    <location>
        <begin position="31"/>
        <end position="66"/>
    </location>
</feature>
<dbReference type="EMBL" id="QDEB01069764">
    <property type="protein sequence ID" value="RZC35561.1"/>
    <property type="molecule type" value="Genomic_DNA"/>
</dbReference>
<gene>
    <name evidence="3" type="ORF">BDFB_010727</name>
</gene>
<sequence length="208" mass="23968">MKFSTILLLGLVTLASTKPIMVTFGTNQGPIVPREKSIPQTSRSAEVRSPAPVSEETEDVPNPLTYRPIVPHQYRTKIYSQKPLPSLILGTPLDQKYTPSDEKFDIYKKQGRTVGVDYTGPHIFEKQAYEFEAKKLRPAVRFIKPHHYEQEKLQQDDKSVPQIGIVYSAGVRYYVPQLVYDAHKQDEEQENSVYDSKDEKHVYREKEQ</sequence>
<name>A0A482VRJ3_ASBVE</name>
<comment type="caution">
    <text evidence="3">The sequence shown here is derived from an EMBL/GenBank/DDBJ whole genome shotgun (WGS) entry which is preliminary data.</text>
</comment>
<feature type="region of interest" description="Disordered" evidence="1">
    <location>
        <begin position="185"/>
        <end position="208"/>
    </location>
</feature>